<proteinExistence type="predicted"/>
<reference evidence="1" key="1">
    <citation type="submission" date="2020-08" db="EMBL/GenBank/DDBJ databases">
        <title>Multicomponent nature underlies the extraordinary mechanical properties of spider dragline silk.</title>
        <authorList>
            <person name="Kono N."/>
            <person name="Nakamura H."/>
            <person name="Mori M."/>
            <person name="Yoshida Y."/>
            <person name="Ohtoshi R."/>
            <person name="Malay A.D."/>
            <person name="Moran D.A.P."/>
            <person name="Tomita M."/>
            <person name="Numata K."/>
            <person name="Arakawa K."/>
        </authorList>
    </citation>
    <scope>NUCLEOTIDE SEQUENCE</scope>
</reference>
<sequence>MAGKNKIFNITIPNDCETKNILLCDSDEVEDIFLDERDTVEIEPISERDDDSESELSAIMQNQYLIRQPDRLREKLKDLTFSEQKRTVTKLSISFLKCYLEKIIVEKKKFNPKALEQKIPSIYTIAD</sequence>
<accession>A0A8X6T9S5</accession>
<gene>
    <name evidence="1" type="ORF">NPIL_336881</name>
</gene>
<protein>
    <submittedName>
        <fullName evidence="1">Uncharacterized protein</fullName>
    </submittedName>
</protein>
<comment type="caution">
    <text evidence="1">The sequence shown here is derived from an EMBL/GenBank/DDBJ whole genome shotgun (WGS) entry which is preliminary data.</text>
</comment>
<dbReference type="AlphaFoldDB" id="A0A8X6T9S5"/>
<name>A0A8X6T9S5_NEPPI</name>
<organism evidence="1 2">
    <name type="scientific">Nephila pilipes</name>
    <name type="common">Giant wood spider</name>
    <name type="synonym">Nephila maculata</name>
    <dbReference type="NCBI Taxonomy" id="299642"/>
    <lineage>
        <taxon>Eukaryota</taxon>
        <taxon>Metazoa</taxon>
        <taxon>Ecdysozoa</taxon>
        <taxon>Arthropoda</taxon>
        <taxon>Chelicerata</taxon>
        <taxon>Arachnida</taxon>
        <taxon>Araneae</taxon>
        <taxon>Araneomorphae</taxon>
        <taxon>Entelegynae</taxon>
        <taxon>Araneoidea</taxon>
        <taxon>Nephilidae</taxon>
        <taxon>Nephila</taxon>
    </lineage>
</organism>
<keyword evidence="2" id="KW-1185">Reference proteome</keyword>
<dbReference type="Proteomes" id="UP000887013">
    <property type="component" value="Unassembled WGS sequence"/>
</dbReference>
<evidence type="ECO:0000313" key="2">
    <source>
        <dbReference type="Proteomes" id="UP000887013"/>
    </source>
</evidence>
<dbReference type="EMBL" id="BMAW01004836">
    <property type="protein sequence ID" value="GFS91066.1"/>
    <property type="molecule type" value="Genomic_DNA"/>
</dbReference>
<evidence type="ECO:0000313" key="1">
    <source>
        <dbReference type="EMBL" id="GFS91066.1"/>
    </source>
</evidence>